<dbReference type="Proteomes" id="UP000799437">
    <property type="component" value="Unassembled WGS sequence"/>
</dbReference>
<dbReference type="GeneID" id="54482738"/>
<keyword evidence="2" id="KW-0472">Membrane</keyword>
<dbReference type="PANTHER" id="PTHR28206">
    <property type="entry name" value="NUCLEOPORIN POM152"/>
    <property type="match status" value="1"/>
</dbReference>
<dbReference type="GO" id="GO:0017056">
    <property type="term" value="F:structural constituent of nuclear pore"/>
    <property type="evidence" value="ECO:0007669"/>
    <property type="project" value="InterPro"/>
</dbReference>
<dbReference type="Pfam" id="PF23664">
    <property type="entry name" value="Ig_Pom152"/>
    <property type="match status" value="2"/>
</dbReference>
<evidence type="ECO:0000259" key="7">
    <source>
        <dbReference type="Pfam" id="PF24527"/>
    </source>
</evidence>
<feature type="transmembrane region" description="Helical" evidence="2">
    <location>
        <begin position="98"/>
        <end position="119"/>
    </location>
</feature>
<feature type="domain" description="Nucleoporin POM152 immunoglobulin-like" evidence="3">
    <location>
        <begin position="564"/>
        <end position="667"/>
    </location>
</feature>
<dbReference type="InterPro" id="IPR056544">
    <property type="entry name" value="Ig_POM152"/>
</dbReference>
<name>A0A6A6WG04_9PEZI</name>
<feature type="transmembrane region" description="Helical" evidence="2">
    <location>
        <begin position="140"/>
        <end position="161"/>
    </location>
</feature>
<keyword evidence="2" id="KW-1133">Transmembrane helix</keyword>
<feature type="domain" description="Nucleoporin POM152 first Ig-like" evidence="6">
    <location>
        <begin position="201"/>
        <end position="310"/>
    </location>
</feature>
<keyword evidence="2" id="KW-0812">Transmembrane</keyword>
<dbReference type="InterPro" id="IPR056542">
    <property type="entry name" value="Ig-like_POM152_1st"/>
</dbReference>
<feature type="domain" description="Nucleoporin POM152 Ig-like" evidence="5">
    <location>
        <begin position="1162"/>
        <end position="1248"/>
    </location>
</feature>
<dbReference type="InterPro" id="IPR056543">
    <property type="entry name" value="Ig-like_POM152_9th"/>
</dbReference>
<feature type="domain" description="Nucleoporin POM152 Ig-like" evidence="5">
    <location>
        <begin position="455"/>
        <end position="560"/>
    </location>
</feature>
<dbReference type="Pfam" id="PF24312">
    <property type="entry name" value="Ig-like_POM152"/>
    <property type="match status" value="3"/>
</dbReference>
<dbReference type="InterPro" id="IPR056540">
    <property type="entry name" value="TMD_POM152"/>
</dbReference>
<dbReference type="Pfam" id="PF24097">
    <property type="entry name" value="TMD_POM152"/>
    <property type="match status" value="1"/>
</dbReference>
<evidence type="ECO:0000259" key="4">
    <source>
        <dbReference type="Pfam" id="PF24097"/>
    </source>
</evidence>
<feature type="domain" description="Nucleoporin POM152 Ig-like" evidence="5">
    <location>
        <begin position="763"/>
        <end position="847"/>
    </location>
</feature>
<feature type="compositionally biased region" description="Polar residues" evidence="1">
    <location>
        <begin position="11"/>
        <end position="20"/>
    </location>
</feature>
<evidence type="ECO:0000259" key="3">
    <source>
        <dbReference type="Pfam" id="PF23664"/>
    </source>
</evidence>
<dbReference type="Pfam" id="PF24527">
    <property type="entry name" value="Ig-like_Pom152_9"/>
    <property type="match status" value="1"/>
</dbReference>
<dbReference type="InterPro" id="IPR037701">
    <property type="entry name" value="Pom152"/>
</dbReference>
<evidence type="ECO:0000256" key="1">
    <source>
        <dbReference type="SAM" id="MobiDB-lite"/>
    </source>
</evidence>
<keyword evidence="9" id="KW-1185">Reference proteome</keyword>
<feature type="domain" description="Nucleoporin POM152 ninth Ig-like" evidence="7">
    <location>
        <begin position="1079"/>
        <end position="1155"/>
    </location>
</feature>
<dbReference type="PANTHER" id="PTHR28206:SF1">
    <property type="entry name" value="NUCLEOPORIN POM152"/>
    <property type="match status" value="1"/>
</dbReference>
<evidence type="ECO:0000313" key="8">
    <source>
        <dbReference type="EMBL" id="KAF2760866.1"/>
    </source>
</evidence>
<feature type="domain" description="Nucleoporin POM152 immunoglobulin-like" evidence="3">
    <location>
        <begin position="865"/>
        <end position="968"/>
    </location>
</feature>
<dbReference type="GO" id="GO:0006606">
    <property type="term" value="P:protein import into nucleus"/>
    <property type="evidence" value="ECO:0007669"/>
    <property type="project" value="TreeGrafter"/>
</dbReference>
<dbReference type="Pfam" id="PF24519">
    <property type="entry name" value="Ig-like_Pom152_1"/>
    <property type="match status" value="1"/>
</dbReference>
<evidence type="ECO:0000256" key="2">
    <source>
        <dbReference type="SAM" id="Phobius"/>
    </source>
</evidence>
<dbReference type="InterPro" id="IPR056541">
    <property type="entry name" value="Ig-like_POM152"/>
</dbReference>
<proteinExistence type="predicted"/>
<dbReference type="GO" id="GO:0070762">
    <property type="term" value="C:nuclear pore transmembrane ring"/>
    <property type="evidence" value="ECO:0007669"/>
    <property type="project" value="TreeGrafter"/>
</dbReference>
<dbReference type="EMBL" id="ML996567">
    <property type="protein sequence ID" value="KAF2760866.1"/>
    <property type="molecule type" value="Genomic_DNA"/>
</dbReference>
<feature type="transmembrane region" description="Helical" evidence="2">
    <location>
        <begin position="71"/>
        <end position="86"/>
    </location>
</feature>
<evidence type="ECO:0000313" key="9">
    <source>
        <dbReference type="Proteomes" id="UP000799437"/>
    </source>
</evidence>
<feature type="domain" description="Nucleoporin POM152 N-terminal transmembrane" evidence="4">
    <location>
        <begin position="65"/>
        <end position="149"/>
    </location>
</feature>
<protein>
    <submittedName>
        <fullName evidence="8">Nucleoporin Pom152</fullName>
    </submittedName>
</protein>
<evidence type="ECO:0000259" key="6">
    <source>
        <dbReference type="Pfam" id="PF24519"/>
    </source>
</evidence>
<dbReference type="AlphaFoldDB" id="A0A6A6WG04"/>
<evidence type="ECO:0000259" key="5">
    <source>
        <dbReference type="Pfam" id="PF24312"/>
    </source>
</evidence>
<feature type="compositionally biased region" description="Polar residues" evidence="1">
    <location>
        <begin position="37"/>
        <end position="54"/>
    </location>
</feature>
<organism evidence="8 9">
    <name type="scientific">Pseudovirgaria hyperparasitica</name>
    <dbReference type="NCBI Taxonomy" id="470096"/>
    <lineage>
        <taxon>Eukaryota</taxon>
        <taxon>Fungi</taxon>
        <taxon>Dikarya</taxon>
        <taxon>Ascomycota</taxon>
        <taxon>Pezizomycotina</taxon>
        <taxon>Dothideomycetes</taxon>
        <taxon>Dothideomycetes incertae sedis</taxon>
        <taxon>Acrospermales</taxon>
        <taxon>Acrospermaceae</taxon>
        <taxon>Pseudovirgaria</taxon>
    </lineage>
</organism>
<gene>
    <name evidence="8" type="ORF">EJ05DRAFT_435152</name>
</gene>
<reference evidence="8" key="1">
    <citation type="journal article" date="2020" name="Stud. Mycol.">
        <title>101 Dothideomycetes genomes: a test case for predicting lifestyles and emergence of pathogens.</title>
        <authorList>
            <person name="Haridas S."/>
            <person name="Albert R."/>
            <person name="Binder M."/>
            <person name="Bloem J."/>
            <person name="Labutti K."/>
            <person name="Salamov A."/>
            <person name="Andreopoulos B."/>
            <person name="Baker S."/>
            <person name="Barry K."/>
            <person name="Bills G."/>
            <person name="Bluhm B."/>
            <person name="Cannon C."/>
            <person name="Castanera R."/>
            <person name="Culley D."/>
            <person name="Daum C."/>
            <person name="Ezra D."/>
            <person name="Gonzalez J."/>
            <person name="Henrissat B."/>
            <person name="Kuo A."/>
            <person name="Liang C."/>
            <person name="Lipzen A."/>
            <person name="Lutzoni F."/>
            <person name="Magnuson J."/>
            <person name="Mondo S."/>
            <person name="Nolan M."/>
            <person name="Ohm R."/>
            <person name="Pangilinan J."/>
            <person name="Park H.-J."/>
            <person name="Ramirez L."/>
            <person name="Alfaro M."/>
            <person name="Sun H."/>
            <person name="Tritt A."/>
            <person name="Yoshinaga Y."/>
            <person name="Zwiers L.-H."/>
            <person name="Turgeon B."/>
            <person name="Goodwin S."/>
            <person name="Spatafora J."/>
            <person name="Crous P."/>
            <person name="Grigoriev I."/>
        </authorList>
    </citation>
    <scope>NUCLEOTIDE SEQUENCE</scope>
    <source>
        <strain evidence="8">CBS 121739</strain>
    </source>
</reference>
<dbReference type="GO" id="GO:0006999">
    <property type="term" value="P:nuclear pore organization"/>
    <property type="evidence" value="ECO:0007669"/>
    <property type="project" value="TreeGrafter"/>
</dbReference>
<sequence length="1268" mass="140747">MNGTPRLRSAFPQTPQSTPTARRRQNAQNAPPADTAKVSTGLQSMPKAPTQTSAASPLIPFDTIDAPSQRLYILLFYGILHAWRFYDYYNLVADDTESFWAFLKWCGFDLVFIFGIPVLQIPWLEWSTSFTALIWGAHMVLNIILMFRVGIPIHLWLFGFLKAIQDDEMGLMGRSVKPGHIIQNASLILGKQIINILPEGSALLNPTNDAFCIGGGVNSIHIPIQINQTNPVRMEILHIDLENTSSDLITLSAKDIKKLRNQSKKEQKTSDPTAPILMNYPVKKTGLYILQRVVDETDLEVQAHMSELLVVNCPQARIKSTGSNRCRNELSDITMEVEGAPPLKVVYHRFMNGEPHSSSFQSIQPDDFVSPYGKQKSSTLVRSGESDLSWARSHTVSVPLSETLHHSGVWSYTIDEVQDALGNKVSYGAPGSDEEGTRASGKNTAHHQTLMVHERPKVKLSKCNYQKPLQVAKGRATALPLDFSSSGKGPIQGTVHDLEYIFTKEDDLTPNGEHGPLAVIQKHTLKSLQDRFYVHESGLYTLRSVSSAYCSGEVMEPASCLLQNPPEPEMSITTEHIHDKCAGNPIGIRLDLDLIGTPPFDISWIEEKSGSPPTPKSAQISGLRGQIILQPSLAGKYTYRFLEISDAVYKQVSLGDRVTQDVKPAASARFTDDSPQEACIDGPVSYGVRLQGEGPFTLEYELVHGGKRSKRKEEDISGPDFKIQTEPLKSGGDYSLVLTGITDRLGCKEFLDKTAKFKVRNERPKAYFGLIEGKRSLQILEGKKVRLPLRLTGKPNWMATYRNLEQPEKKLTILLTRENDALEVSQSGTYELVSLYDANCPGSIEESGKRFDVGWVPRPGISIPENPSMTLSGDRYIKNAVCEGDEDSFDVMISGTPPYDLEYTENIKPDKGPRQTSQKQIKAALGVANVRVDTMKPGIYEYDFNKLNDANYLGTKNTIIVVEQRVHPRPDGQFEQPGKTYSYCSREADGEEVIPVKLTGVPPFTLEVEIKHLSGRSRSPEYVTIPNIPSNLYELRISHKHLQHGVSNVFIRKIRDSRGCQRRLGADAKKVSISVHDAPTITAVESRTDYCVGERLSYTLSGTPPFQVFTKFNDKTLKAASPDTSFRRLAEAPGAFAITGISDNASNCRANTNLEATIHPMPTVRISQGRVTSINLREGGETEISFDFTGTPPFEVTYTRSTLANAKSGHKSKVLETRVERTDDFSIKVKASEEGQYEAVAIKDRWCAFPRPGEDGARSRKGQKLLQN</sequence>
<accession>A0A6A6WG04</accession>
<feature type="region of interest" description="Disordered" evidence="1">
    <location>
        <begin position="1"/>
        <end position="54"/>
    </location>
</feature>
<dbReference type="RefSeq" id="XP_033603317.1">
    <property type="nucleotide sequence ID" value="XM_033741684.1"/>
</dbReference>
<dbReference type="OrthoDB" id="5529162at2759"/>